<dbReference type="Pfam" id="PF12833">
    <property type="entry name" value="HTH_18"/>
    <property type="match status" value="1"/>
</dbReference>
<evidence type="ECO:0000256" key="3">
    <source>
        <dbReference type="ARBA" id="ARBA00023163"/>
    </source>
</evidence>
<dbReference type="AlphaFoldDB" id="A0A2T0S4I3"/>
<dbReference type="PANTHER" id="PTHR46796">
    <property type="entry name" value="HTH-TYPE TRANSCRIPTIONAL ACTIVATOR RHAS-RELATED"/>
    <property type="match status" value="1"/>
</dbReference>
<evidence type="ECO:0000256" key="1">
    <source>
        <dbReference type="ARBA" id="ARBA00023015"/>
    </source>
</evidence>
<protein>
    <submittedName>
        <fullName evidence="5">AraC-like DNA-binding protein</fullName>
    </submittedName>
</protein>
<keyword evidence="2 5" id="KW-0238">DNA-binding</keyword>
<dbReference type="InterPro" id="IPR009057">
    <property type="entry name" value="Homeodomain-like_sf"/>
</dbReference>
<dbReference type="SMART" id="SM00342">
    <property type="entry name" value="HTH_ARAC"/>
    <property type="match status" value="1"/>
</dbReference>
<sequence>MGGAAVRGEPVALVMLLMPRRPLEAANCPLRIGDVVPGDLSASRLLHGYLDALCPILPALPGVAALAARNALFELAWGALQPEEAAGPRALLLARRAAVERYLDTRLGHAGLTREEVAAAHNISLRTLARLFAETGETFSGVVRAKRVARVREELLTSDVSVAALAHRWGFFDTSHLNRRFRAVHRMSPKEYRARHRDA</sequence>
<keyword evidence="6" id="KW-1185">Reference proteome</keyword>
<dbReference type="OrthoDB" id="9799345at2"/>
<name>A0A2T0S4I3_9ACTN</name>
<dbReference type="GO" id="GO:0003700">
    <property type="term" value="F:DNA-binding transcription factor activity"/>
    <property type="evidence" value="ECO:0007669"/>
    <property type="project" value="InterPro"/>
</dbReference>
<dbReference type="SUPFAM" id="SSF46689">
    <property type="entry name" value="Homeodomain-like"/>
    <property type="match status" value="1"/>
</dbReference>
<dbReference type="PROSITE" id="PS01124">
    <property type="entry name" value="HTH_ARAC_FAMILY_2"/>
    <property type="match status" value="1"/>
</dbReference>
<proteinExistence type="predicted"/>
<dbReference type="InterPro" id="IPR018060">
    <property type="entry name" value="HTH_AraC"/>
</dbReference>
<accession>A0A2T0S4I3</accession>
<dbReference type="PANTHER" id="PTHR46796:SF6">
    <property type="entry name" value="ARAC SUBFAMILY"/>
    <property type="match status" value="1"/>
</dbReference>
<dbReference type="Proteomes" id="UP000239209">
    <property type="component" value="Unassembled WGS sequence"/>
</dbReference>
<evidence type="ECO:0000313" key="5">
    <source>
        <dbReference type="EMBL" id="PRY28316.1"/>
    </source>
</evidence>
<dbReference type="InterPro" id="IPR018062">
    <property type="entry name" value="HTH_AraC-typ_CS"/>
</dbReference>
<dbReference type="EMBL" id="PVZG01000008">
    <property type="protein sequence ID" value="PRY28316.1"/>
    <property type="molecule type" value="Genomic_DNA"/>
</dbReference>
<dbReference type="Gene3D" id="1.10.10.60">
    <property type="entry name" value="Homeodomain-like"/>
    <property type="match status" value="1"/>
</dbReference>
<feature type="domain" description="HTH araC/xylS-type" evidence="4">
    <location>
        <begin position="97"/>
        <end position="195"/>
    </location>
</feature>
<dbReference type="RefSeq" id="WP_106127765.1">
    <property type="nucleotide sequence ID" value="NZ_PVZG01000008.1"/>
</dbReference>
<dbReference type="InterPro" id="IPR050204">
    <property type="entry name" value="AraC_XylS_family_regulators"/>
</dbReference>
<evidence type="ECO:0000256" key="2">
    <source>
        <dbReference type="ARBA" id="ARBA00023125"/>
    </source>
</evidence>
<evidence type="ECO:0000259" key="4">
    <source>
        <dbReference type="PROSITE" id="PS01124"/>
    </source>
</evidence>
<organism evidence="5 6">
    <name type="scientific">Pseudosporangium ferrugineum</name>
    <dbReference type="NCBI Taxonomy" id="439699"/>
    <lineage>
        <taxon>Bacteria</taxon>
        <taxon>Bacillati</taxon>
        <taxon>Actinomycetota</taxon>
        <taxon>Actinomycetes</taxon>
        <taxon>Micromonosporales</taxon>
        <taxon>Micromonosporaceae</taxon>
        <taxon>Pseudosporangium</taxon>
    </lineage>
</organism>
<comment type="caution">
    <text evidence="5">The sequence shown here is derived from an EMBL/GenBank/DDBJ whole genome shotgun (WGS) entry which is preliminary data.</text>
</comment>
<keyword evidence="3" id="KW-0804">Transcription</keyword>
<gene>
    <name evidence="5" type="ORF">CLV70_108108</name>
</gene>
<keyword evidence="1" id="KW-0805">Transcription regulation</keyword>
<dbReference type="GO" id="GO:0043565">
    <property type="term" value="F:sequence-specific DNA binding"/>
    <property type="evidence" value="ECO:0007669"/>
    <property type="project" value="InterPro"/>
</dbReference>
<dbReference type="PROSITE" id="PS00041">
    <property type="entry name" value="HTH_ARAC_FAMILY_1"/>
    <property type="match status" value="1"/>
</dbReference>
<reference evidence="5 6" key="1">
    <citation type="submission" date="2018-03" db="EMBL/GenBank/DDBJ databases">
        <title>Genomic Encyclopedia of Archaeal and Bacterial Type Strains, Phase II (KMG-II): from individual species to whole genera.</title>
        <authorList>
            <person name="Goeker M."/>
        </authorList>
    </citation>
    <scope>NUCLEOTIDE SEQUENCE [LARGE SCALE GENOMIC DNA]</scope>
    <source>
        <strain evidence="5 6">DSM 45348</strain>
    </source>
</reference>
<evidence type="ECO:0000313" key="6">
    <source>
        <dbReference type="Proteomes" id="UP000239209"/>
    </source>
</evidence>